<sequence length="212" mass="23780">MGIRPALTLCLAALFPVFSYAAIRSDLSPTWLGLVDFLLFAAILIAARLSDGRPRTLRRVWPLAAGFGLCAPLFFLKPDTMIYFSPVGISLLLASLFLTTLTSGQEPLITRFARLERRGVLPDDLRIYTRRLTWAWTVFFCLLVLESALLAALAPMETFLLFTNTVNYAFVGAFFLIEYIYRLIRYRHHSHPSILHLIATVARSGLIAAAKN</sequence>
<keyword evidence="1" id="KW-1133">Transmembrane helix</keyword>
<feature type="transmembrane region" description="Helical" evidence="1">
    <location>
        <begin position="31"/>
        <end position="47"/>
    </location>
</feature>
<evidence type="ECO:0000256" key="1">
    <source>
        <dbReference type="SAM" id="Phobius"/>
    </source>
</evidence>
<name>A0A250KSZ6_9GAMM</name>
<keyword evidence="3" id="KW-1185">Reference proteome</keyword>
<evidence type="ECO:0000313" key="2">
    <source>
        <dbReference type="EMBL" id="BBA34785.1"/>
    </source>
</evidence>
<dbReference type="EMBL" id="AP017928">
    <property type="protein sequence ID" value="BBA34785.1"/>
    <property type="molecule type" value="Genomic_DNA"/>
</dbReference>
<dbReference type="RefSeq" id="WP_119630124.1">
    <property type="nucleotide sequence ID" value="NZ_AP017928.1"/>
</dbReference>
<dbReference type="Proteomes" id="UP000266313">
    <property type="component" value="Chromosome"/>
</dbReference>
<proteinExistence type="predicted"/>
<accession>A0A250KSZ6</accession>
<keyword evidence="1" id="KW-0812">Transmembrane</keyword>
<dbReference type="OrthoDB" id="8537043at2"/>
<keyword evidence="1" id="KW-0472">Membrane</keyword>
<gene>
    <name evidence="2" type="ORF">sS8_2840</name>
</gene>
<feature type="transmembrane region" description="Helical" evidence="1">
    <location>
        <begin position="59"/>
        <end position="76"/>
    </location>
</feature>
<evidence type="ECO:0008006" key="4">
    <source>
        <dbReference type="Google" id="ProtNLM"/>
    </source>
</evidence>
<feature type="transmembrane region" description="Helical" evidence="1">
    <location>
        <begin position="134"/>
        <end position="153"/>
    </location>
</feature>
<evidence type="ECO:0000313" key="3">
    <source>
        <dbReference type="Proteomes" id="UP000266313"/>
    </source>
</evidence>
<feature type="transmembrane region" description="Helical" evidence="1">
    <location>
        <begin position="159"/>
        <end position="181"/>
    </location>
</feature>
<dbReference type="KEGG" id="mmai:sS8_2840"/>
<reference evidence="2 3" key="1">
    <citation type="submission" date="2016-12" db="EMBL/GenBank/DDBJ databases">
        <title>Genome sequencing of Methylocaldum marinum.</title>
        <authorList>
            <person name="Takeuchi M."/>
            <person name="Kamagata Y."/>
            <person name="Hiraoka S."/>
            <person name="Oshima K."/>
            <person name="Hattori M."/>
            <person name="Iwasaki W."/>
        </authorList>
    </citation>
    <scope>NUCLEOTIDE SEQUENCE [LARGE SCALE GENOMIC DNA]</scope>
    <source>
        <strain evidence="2 3">S8</strain>
    </source>
</reference>
<dbReference type="AlphaFoldDB" id="A0A250KSZ6"/>
<feature type="transmembrane region" description="Helical" evidence="1">
    <location>
        <begin position="82"/>
        <end position="101"/>
    </location>
</feature>
<organism evidence="2 3">
    <name type="scientific">Methylocaldum marinum</name>
    <dbReference type="NCBI Taxonomy" id="1432792"/>
    <lineage>
        <taxon>Bacteria</taxon>
        <taxon>Pseudomonadati</taxon>
        <taxon>Pseudomonadota</taxon>
        <taxon>Gammaproteobacteria</taxon>
        <taxon>Methylococcales</taxon>
        <taxon>Methylococcaceae</taxon>
        <taxon>Methylocaldum</taxon>
    </lineage>
</organism>
<protein>
    <recommendedName>
        <fullName evidence="4">Ketosynthase</fullName>
    </recommendedName>
</protein>